<organism evidence="2 3">
    <name type="scientific">Deinococcus ruber</name>
    <dbReference type="NCBI Taxonomy" id="1848197"/>
    <lineage>
        <taxon>Bacteria</taxon>
        <taxon>Thermotogati</taxon>
        <taxon>Deinococcota</taxon>
        <taxon>Deinococci</taxon>
        <taxon>Deinococcales</taxon>
        <taxon>Deinococcaceae</taxon>
        <taxon>Deinococcus</taxon>
    </lineage>
</organism>
<reference evidence="2" key="2">
    <citation type="submission" date="2020-09" db="EMBL/GenBank/DDBJ databases">
        <authorList>
            <person name="Sun Q."/>
            <person name="Ohkuma M."/>
        </authorList>
    </citation>
    <scope>NUCLEOTIDE SEQUENCE</scope>
    <source>
        <strain evidence="2">JCM 31311</strain>
    </source>
</reference>
<dbReference type="Proteomes" id="UP000603865">
    <property type="component" value="Unassembled WGS sequence"/>
</dbReference>
<comment type="caution">
    <text evidence="2">The sequence shown here is derived from an EMBL/GenBank/DDBJ whole genome shotgun (WGS) entry which is preliminary data.</text>
</comment>
<dbReference type="EMBL" id="BMQL01000019">
    <property type="protein sequence ID" value="GGR16949.1"/>
    <property type="molecule type" value="Genomic_DNA"/>
</dbReference>
<proteinExistence type="predicted"/>
<feature type="transmembrane region" description="Helical" evidence="1">
    <location>
        <begin position="6"/>
        <end position="29"/>
    </location>
</feature>
<evidence type="ECO:0000256" key="1">
    <source>
        <dbReference type="SAM" id="Phobius"/>
    </source>
</evidence>
<evidence type="ECO:0000313" key="2">
    <source>
        <dbReference type="EMBL" id="GGR16949.1"/>
    </source>
</evidence>
<accession>A0A918CC38</accession>
<sequence>MIFQLVVAIIVLQVLCGVAFGLYVGYLGWRGPRYAARMQRAFRMRPRRHIPLTLSKSSHPN</sequence>
<name>A0A918CC38_9DEIO</name>
<dbReference type="AlphaFoldDB" id="A0A918CC38"/>
<evidence type="ECO:0000313" key="3">
    <source>
        <dbReference type="Proteomes" id="UP000603865"/>
    </source>
</evidence>
<reference evidence="2" key="1">
    <citation type="journal article" date="2014" name="Int. J. Syst. Evol. Microbiol.">
        <title>Complete genome sequence of Corynebacterium casei LMG S-19264T (=DSM 44701T), isolated from a smear-ripened cheese.</title>
        <authorList>
            <consortium name="US DOE Joint Genome Institute (JGI-PGF)"/>
            <person name="Walter F."/>
            <person name="Albersmeier A."/>
            <person name="Kalinowski J."/>
            <person name="Ruckert C."/>
        </authorList>
    </citation>
    <scope>NUCLEOTIDE SEQUENCE</scope>
    <source>
        <strain evidence="2">JCM 31311</strain>
    </source>
</reference>
<keyword evidence="1" id="KW-0812">Transmembrane</keyword>
<keyword evidence="1" id="KW-0472">Membrane</keyword>
<dbReference type="RefSeq" id="WP_189091524.1">
    <property type="nucleotide sequence ID" value="NZ_BMQL01000019.1"/>
</dbReference>
<gene>
    <name evidence="2" type="ORF">GCM10008957_31990</name>
</gene>
<keyword evidence="3" id="KW-1185">Reference proteome</keyword>
<protein>
    <submittedName>
        <fullName evidence="2">Uncharacterized protein</fullName>
    </submittedName>
</protein>
<keyword evidence="1" id="KW-1133">Transmembrane helix</keyword>